<dbReference type="Gene3D" id="3.20.20.70">
    <property type="entry name" value="Aldolase class I"/>
    <property type="match status" value="1"/>
</dbReference>
<dbReference type="FunFam" id="3.20.20.70:FF:000262">
    <property type="entry name" value="NADH:flavin oxidoreductase"/>
    <property type="match status" value="1"/>
</dbReference>
<gene>
    <name evidence="2" type="ORF">AWJ07_00495</name>
</gene>
<evidence type="ECO:0000259" key="1">
    <source>
        <dbReference type="Pfam" id="PF00724"/>
    </source>
</evidence>
<dbReference type="GO" id="GO:0016491">
    <property type="term" value="F:oxidoreductase activity"/>
    <property type="evidence" value="ECO:0007669"/>
    <property type="project" value="InterPro"/>
</dbReference>
<dbReference type="OMA" id="RYSQWKQ"/>
<name>A0A125BEW6_SHEFR</name>
<dbReference type="PANTHER" id="PTHR22893">
    <property type="entry name" value="NADH OXIDOREDUCTASE-RELATED"/>
    <property type="match status" value="1"/>
</dbReference>
<dbReference type="RefSeq" id="WP_011637526.1">
    <property type="nucleotide sequence ID" value="NZ_JBOZPV010000014.1"/>
</dbReference>
<feature type="domain" description="NADH:flavin oxidoreductase/NADH oxidase N-terminal" evidence="1">
    <location>
        <begin position="11"/>
        <end position="307"/>
    </location>
</feature>
<proteinExistence type="predicted"/>
<evidence type="ECO:0000313" key="2">
    <source>
        <dbReference type="EMBL" id="KVX03095.1"/>
    </source>
</evidence>
<dbReference type="InterPro" id="IPR001155">
    <property type="entry name" value="OxRdtase_FMN_N"/>
</dbReference>
<reference evidence="2 3" key="1">
    <citation type="submission" date="2016-01" db="EMBL/GenBank/DDBJ databases">
        <title>Draft genome of the antarctic isolate Shewanella frigidimarina Ag06-30.</title>
        <authorList>
            <person name="Parmeciano Di Noto G."/>
            <person name="Vazquez S."/>
            <person name="Mac Cormack W."/>
            <person name="Iriarte A."/>
            <person name="Quiroga C."/>
        </authorList>
    </citation>
    <scope>NUCLEOTIDE SEQUENCE [LARGE SCALE GENOMIC DNA]</scope>
    <source>
        <strain evidence="2 3">Ag06-30</strain>
    </source>
</reference>
<evidence type="ECO:0000313" key="3">
    <source>
        <dbReference type="Proteomes" id="UP000055702"/>
    </source>
</evidence>
<dbReference type="SUPFAM" id="SSF51395">
    <property type="entry name" value="FMN-linked oxidoreductases"/>
    <property type="match status" value="1"/>
</dbReference>
<organism evidence="2">
    <name type="scientific">Shewanella frigidimarina</name>
    <dbReference type="NCBI Taxonomy" id="56812"/>
    <lineage>
        <taxon>Bacteria</taxon>
        <taxon>Pseudomonadati</taxon>
        <taxon>Pseudomonadota</taxon>
        <taxon>Gammaproteobacteria</taxon>
        <taxon>Alteromonadales</taxon>
        <taxon>Shewanellaceae</taxon>
        <taxon>Shewanella</taxon>
    </lineage>
</organism>
<comment type="caution">
    <text evidence="2">The sequence shown here is derived from an EMBL/GenBank/DDBJ whole genome shotgun (WGS) entry which is preliminary data.</text>
</comment>
<dbReference type="GeneID" id="41837436"/>
<dbReference type="Pfam" id="PF00724">
    <property type="entry name" value="Oxidored_FMN"/>
    <property type="match status" value="1"/>
</dbReference>
<dbReference type="PANTHER" id="PTHR22893:SF55">
    <property type="entry name" value="OXIDOREDUCTASE-RELATED"/>
    <property type="match status" value="1"/>
</dbReference>
<sequence length="374" mass="40781">MNSDKNTSIDKLFESFNTKSLSLKNKTVMAPMTRAFSPNYIPNKEVAAYYRRRAEGDVGLIITEGTFISHKAANGYENVPAIYGEAALAGWKHVVDEVHAAGGKIAPQLWHVGSVRKPGVGPDKEAPAYSPSGLYKPGAKNGVAMSQDDINEVVASFAQAALDAKNIGFDAIEVHGAHGYLVDQFFWEGTNQRDDQYGGSLENRTRFGVEIVKAIRAAVGDDFTIIFRFSQWKQQDYSAKLCQTPAELATFLGLLSDAGVDIFHASTRRFWVPEFEGSDLNLAGWTKKLTNKPVITVGNVGLDADFIGEGNADLSGTSNPTGIDELLVRLNNNEFDLVAVGRALLVDPQWVNKIKHKAIADIKPFNKKSLTSLS</sequence>
<dbReference type="Proteomes" id="UP000055702">
    <property type="component" value="Unassembled WGS sequence"/>
</dbReference>
<dbReference type="GO" id="GO:0010181">
    <property type="term" value="F:FMN binding"/>
    <property type="evidence" value="ECO:0007669"/>
    <property type="project" value="InterPro"/>
</dbReference>
<dbReference type="EMBL" id="LRDC01000001">
    <property type="protein sequence ID" value="KVX03095.1"/>
    <property type="molecule type" value="Genomic_DNA"/>
</dbReference>
<accession>A0A125BEW6</accession>
<dbReference type="CDD" id="cd04747">
    <property type="entry name" value="OYE_like_5_FMN"/>
    <property type="match status" value="1"/>
</dbReference>
<dbReference type="GO" id="GO:0005829">
    <property type="term" value="C:cytosol"/>
    <property type="evidence" value="ECO:0007669"/>
    <property type="project" value="TreeGrafter"/>
</dbReference>
<protein>
    <submittedName>
        <fullName evidence="2">12-oxophytodienoate reductase</fullName>
    </submittedName>
</protein>
<dbReference type="AlphaFoldDB" id="A0A125BEW6"/>
<dbReference type="InterPro" id="IPR045247">
    <property type="entry name" value="Oye-like"/>
</dbReference>
<dbReference type="InterPro" id="IPR013785">
    <property type="entry name" value="Aldolase_TIM"/>
</dbReference>